<feature type="compositionally biased region" description="Basic residues" evidence="1">
    <location>
        <begin position="13"/>
        <end position="24"/>
    </location>
</feature>
<sequence>GKPLEIAVPAARSKPRGSRWRPRSKPLETAGDRGQSRWKPRGSRHGETARAFRGGGHTVAAGRKRSLERPPNYAQVPFLRVTMYRDAPCLRGMQQVILCAGWGPAGWRDRGGGRARRGPGGGGEGSFGGAARGFGRGGGRGPRRSRSSM</sequence>
<organism evidence="2 3">
    <name type="scientific">Anguilla anguilla</name>
    <name type="common">European freshwater eel</name>
    <name type="synonym">Muraena anguilla</name>
    <dbReference type="NCBI Taxonomy" id="7936"/>
    <lineage>
        <taxon>Eukaryota</taxon>
        <taxon>Metazoa</taxon>
        <taxon>Chordata</taxon>
        <taxon>Craniata</taxon>
        <taxon>Vertebrata</taxon>
        <taxon>Euteleostomi</taxon>
        <taxon>Actinopterygii</taxon>
        <taxon>Neopterygii</taxon>
        <taxon>Teleostei</taxon>
        <taxon>Anguilliformes</taxon>
        <taxon>Anguillidae</taxon>
        <taxon>Anguilla</taxon>
    </lineage>
</organism>
<protein>
    <submittedName>
        <fullName evidence="2">Uncharacterized protein</fullName>
    </submittedName>
</protein>
<feature type="region of interest" description="Disordered" evidence="1">
    <location>
        <begin position="1"/>
        <end position="68"/>
    </location>
</feature>
<dbReference type="AlphaFoldDB" id="A0A9D3M9S8"/>
<accession>A0A9D3M9S8</accession>
<feature type="compositionally biased region" description="Gly residues" evidence="1">
    <location>
        <begin position="118"/>
        <end position="140"/>
    </location>
</feature>
<comment type="caution">
    <text evidence="2">The sequence shown here is derived from an EMBL/GenBank/DDBJ whole genome shotgun (WGS) entry which is preliminary data.</text>
</comment>
<feature type="non-terminal residue" evidence="2">
    <location>
        <position position="149"/>
    </location>
</feature>
<dbReference type="EMBL" id="JAFIRN010000008">
    <property type="protein sequence ID" value="KAG5844266.1"/>
    <property type="molecule type" value="Genomic_DNA"/>
</dbReference>
<keyword evidence="3" id="KW-1185">Reference proteome</keyword>
<name>A0A9D3M9S8_ANGAN</name>
<evidence type="ECO:0000313" key="3">
    <source>
        <dbReference type="Proteomes" id="UP001044222"/>
    </source>
</evidence>
<proteinExistence type="predicted"/>
<evidence type="ECO:0000313" key="2">
    <source>
        <dbReference type="EMBL" id="KAG5844266.1"/>
    </source>
</evidence>
<dbReference type="Proteomes" id="UP001044222">
    <property type="component" value="Chromosome 8"/>
</dbReference>
<reference evidence="2" key="1">
    <citation type="submission" date="2021-01" db="EMBL/GenBank/DDBJ databases">
        <title>A chromosome-scale assembly of European eel, Anguilla anguilla.</title>
        <authorList>
            <person name="Henkel C."/>
            <person name="Jong-Raadsen S.A."/>
            <person name="Dufour S."/>
            <person name="Weltzien F.-A."/>
            <person name="Palstra A.P."/>
            <person name="Pelster B."/>
            <person name="Spaink H.P."/>
            <person name="Van Den Thillart G.E."/>
            <person name="Jansen H."/>
            <person name="Zahm M."/>
            <person name="Klopp C."/>
            <person name="Cedric C."/>
            <person name="Louis A."/>
            <person name="Berthelot C."/>
            <person name="Parey E."/>
            <person name="Roest Crollius H."/>
            <person name="Montfort J."/>
            <person name="Robinson-Rechavi M."/>
            <person name="Bucao C."/>
            <person name="Bouchez O."/>
            <person name="Gislard M."/>
            <person name="Lluch J."/>
            <person name="Milhes M."/>
            <person name="Lampietro C."/>
            <person name="Lopez Roques C."/>
            <person name="Donnadieu C."/>
            <person name="Braasch I."/>
            <person name="Desvignes T."/>
            <person name="Postlethwait J."/>
            <person name="Bobe J."/>
            <person name="Guiguen Y."/>
            <person name="Dirks R."/>
        </authorList>
    </citation>
    <scope>NUCLEOTIDE SEQUENCE</scope>
    <source>
        <strain evidence="2">Tag_6206</strain>
        <tissue evidence="2">Liver</tissue>
    </source>
</reference>
<feature type="region of interest" description="Disordered" evidence="1">
    <location>
        <begin position="107"/>
        <end position="149"/>
    </location>
</feature>
<gene>
    <name evidence="2" type="ORF">ANANG_G00160550</name>
</gene>
<evidence type="ECO:0000256" key="1">
    <source>
        <dbReference type="SAM" id="MobiDB-lite"/>
    </source>
</evidence>